<evidence type="ECO:0000256" key="2">
    <source>
        <dbReference type="SAM" id="SignalP"/>
    </source>
</evidence>
<evidence type="ECO:0000313" key="3">
    <source>
        <dbReference type="EMBL" id="KAF4368526.1"/>
    </source>
</evidence>
<dbReference type="PANTHER" id="PTHR34132">
    <property type="entry name" value="EMB|CAB87627.1-RELATED"/>
    <property type="match status" value="1"/>
</dbReference>
<reference evidence="3 4" key="1">
    <citation type="journal article" date="2020" name="bioRxiv">
        <title>Sequence and annotation of 42 cannabis genomes reveals extensive copy number variation in cannabinoid synthesis and pathogen resistance genes.</title>
        <authorList>
            <person name="Mckernan K.J."/>
            <person name="Helbert Y."/>
            <person name="Kane L.T."/>
            <person name="Ebling H."/>
            <person name="Zhang L."/>
            <person name="Liu B."/>
            <person name="Eaton Z."/>
            <person name="Mclaughlin S."/>
            <person name="Kingan S."/>
            <person name="Baybayan P."/>
            <person name="Concepcion G."/>
            <person name="Jordan M."/>
            <person name="Riva A."/>
            <person name="Barbazuk W."/>
            <person name="Harkins T."/>
        </authorList>
    </citation>
    <scope>NUCLEOTIDE SEQUENCE [LARGE SCALE GENOMIC DNA]</scope>
    <source>
        <strain evidence="4">cv. Jamaican Lion 4</strain>
        <tissue evidence="3">Leaf</tissue>
    </source>
</reference>
<sequence>MCPLRFLLVFFSAVLAAYFAWKTTHSSSSSSSQNLGYEDLTNEKNSSPKEGQETSFKRMVGNSFWVFVDMASGRYLWRNMKEMKNSEEKDTKIVS</sequence>
<evidence type="ECO:0000256" key="1">
    <source>
        <dbReference type="SAM" id="MobiDB-lite"/>
    </source>
</evidence>
<feature type="signal peptide" evidence="2">
    <location>
        <begin position="1"/>
        <end position="16"/>
    </location>
</feature>
<evidence type="ECO:0008006" key="5">
    <source>
        <dbReference type="Google" id="ProtNLM"/>
    </source>
</evidence>
<evidence type="ECO:0000313" key="4">
    <source>
        <dbReference type="Proteomes" id="UP000525078"/>
    </source>
</evidence>
<dbReference type="Proteomes" id="UP000525078">
    <property type="component" value="Unassembled WGS sequence"/>
</dbReference>
<proteinExistence type="predicted"/>
<organism evidence="3 4">
    <name type="scientific">Cannabis sativa</name>
    <name type="common">Hemp</name>
    <name type="synonym">Marijuana</name>
    <dbReference type="NCBI Taxonomy" id="3483"/>
    <lineage>
        <taxon>Eukaryota</taxon>
        <taxon>Viridiplantae</taxon>
        <taxon>Streptophyta</taxon>
        <taxon>Embryophyta</taxon>
        <taxon>Tracheophyta</taxon>
        <taxon>Spermatophyta</taxon>
        <taxon>Magnoliopsida</taxon>
        <taxon>eudicotyledons</taxon>
        <taxon>Gunneridae</taxon>
        <taxon>Pentapetalae</taxon>
        <taxon>rosids</taxon>
        <taxon>fabids</taxon>
        <taxon>Rosales</taxon>
        <taxon>Cannabaceae</taxon>
        <taxon>Cannabis</taxon>
    </lineage>
</organism>
<name>A0A7J6FCW0_CANSA</name>
<gene>
    <name evidence="3" type="ORF">F8388_018650</name>
</gene>
<accession>A0A7J6FCW0</accession>
<feature type="chain" id="PRO_5029766185" description="Methyltransferase-related protein" evidence="2">
    <location>
        <begin position="17"/>
        <end position="95"/>
    </location>
</feature>
<dbReference type="PANTHER" id="PTHR34132:SF2">
    <property type="entry name" value="EMB|CAB87627.1-RELATED"/>
    <property type="match status" value="1"/>
</dbReference>
<comment type="caution">
    <text evidence="3">The sequence shown here is derived from an EMBL/GenBank/DDBJ whole genome shotgun (WGS) entry which is preliminary data.</text>
</comment>
<dbReference type="AlphaFoldDB" id="A0A7J6FCW0"/>
<dbReference type="EMBL" id="JAATIP010000134">
    <property type="protein sequence ID" value="KAF4368526.1"/>
    <property type="molecule type" value="Genomic_DNA"/>
</dbReference>
<feature type="region of interest" description="Disordered" evidence="1">
    <location>
        <begin position="24"/>
        <end position="54"/>
    </location>
</feature>
<keyword evidence="2" id="KW-0732">Signal</keyword>
<protein>
    <recommendedName>
        <fullName evidence="5">Methyltransferase-related protein</fullName>
    </recommendedName>
</protein>